<dbReference type="PROSITE" id="PS51278">
    <property type="entry name" value="GATASE_TYPE_2"/>
    <property type="match status" value="1"/>
</dbReference>
<accession>A0A1I3LND0</accession>
<evidence type="ECO:0000259" key="12">
    <source>
        <dbReference type="PROSITE" id="PS51278"/>
    </source>
</evidence>
<feature type="site" description="Important for beta-aspartyl-AMP intermediate formation" evidence="11">
    <location>
        <position position="359"/>
    </location>
</feature>
<organism evidence="13 14">
    <name type="scientific">Thermoflavimicrobium dichotomicum</name>
    <dbReference type="NCBI Taxonomy" id="46223"/>
    <lineage>
        <taxon>Bacteria</taxon>
        <taxon>Bacillati</taxon>
        <taxon>Bacillota</taxon>
        <taxon>Bacilli</taxon>
        <taxon>Bacillales</taxon>
        <taxon>Thermoactinomycetaceae</taxon>
        <taxon>Thermoflavimicrobium</taxon>
    </lineage>
</organism>
<keyword evidence="7 9" id="KW-0315">Glutamine amidotransferase</keyword>
<evidence type="ECO:0000256" key="10">
    <source>
        <dbReference type="PIRSR" id="PIRSR001589-2"/>
    </source>
</evidence>
<dbReference type="CDD" id="cd01991">
    <property type="entry name" value="Asn_synthase_B_C"/>
    <property type="match status" value="1"/>
</dbReference>
<protein>
    <recommendedName>
        <fullName evidence="3">asparagine synthase (glutamine-hydrolyzing)</fullName>
        <ecNumber evidence="3">6.3.5.4</ecNumber>
    </recommendedName>
</protein>
<keyword evidence="4 10" id="KW-0547">Nucleotide-binding</keyword>
<comment type="pathway">
    <text evidence="1">Amino-acid biosynthesis; L-asparagine biosynthesis; L-asparagine from L-aspartate (L-Gln route): step 1/1.</text>
</comment>
<comment type="similarity">
    <text evidence="2">Belongs to the asparagine synthetase family.</text>
</comment>
<dbReference type="InterPro" id="IPR001962">
    <property type="entry name" value="Asn_synthase"/>
</dbReference>
<dbReference type="EMBL" id="FORR01000002">
    <property type="protein sequence ID" value="SFI86268.1"/>
    <property type="molecule type" value="Genomic_DNA"/>
</dbReference>
<reference evidence="13 14" key="1">
    <citation type="submission" date="2016-10" db="EMBL/GenBank/DDBJ databases">
        <authorList>
            <person name="de Groot N.N."/>
        </authorList>
    </citation>
    <scope>NUCLEOTIDE SEQUENCE [LARGE SCALE GENOMIC DNA]</scope>
    <source>
        <strain evidence="13 14">DSM 44778</strain>
    </source>
</reference>
<dbReference type="InterPro" id="IPR017932">
    <property type="entry name" value="GATase_2_dom"/>
</dbReference>
<dbReference type="Gene3D" id="3.40.50.620">
    <property type="entry name" value="HUPs"/>
    <property type="match status" value="1"/>
</dbReference>
<evidence type="ECO:0000256" key="5">
    <source>
        <dbReference type="ARBA" id="ARBA00022840"/>
    </source>
</evidence>
<keyword evidence="14" id="KW-1185">Reference proteome</keyword>
<dbReference type="CDD" id="cd00712">
    <property type="entry name" value="AsnB"/>
    <property type="match status" value="1"/>
</dbReference>
<keyword evidence="5 10" id="KW-0067">ATP-binding</keyword>
<dbReference type="InterPro" id="IPR029055">
    <property type="entry name" value="Ntn_hydrolases_N"/>
</dbReference>
<dbReference type="InterPro" id="IPR051786">
    <property type="entry name" value="ASN_synthetase/amidase"/>
</dbReference>
<sequence length="630" mass="73471">MCGFVSVYQKYGQPVQKQEIERMTEQIHHRGPDDTHFFIDEHIGLGFKRLSIIDLAHGRQPLCNEDGTVWIVFNGEIYNYKELQQWLKDKGHQFRTNSDTETIVHLYEEVGFDTPKYLRGMFAFTIWDMKNQYYFGARDHFGIKPLYYTETPRGFFFASEIKCLLELEDVSPEVNVPSLYQYLTFQYNPYTETFFKGIHKILPGHCFLIQNNHLDIRPYWHVHFEPDESKPLSYYIEQTRAILENSVQYHRQADVPLGAFLSSGVDSSTTAGLLRKHGPLKTFSIGFAVGQNELPYARRTAEHFATEHYELEVTPQMFIDHLPQIIWYMDEPLADPAAIPLYFVSKLAREHVTVVLSGEGADEFFGGYKIYREPNALRPFAYMPQGLRKMLGNIASNLPDGIKGRNYIIRGSKSLQERFFGNAFIFSEDLKREILTNWVNQQTQHLHPIDITAPIYARASEYDDVTKMQYLDIHTWLPGDILLKADKMSMANSLELRVPFLDKEVFEVARKIPTKYKIAGGTTKYVLREAMKDLLPKEIHMRPKLGFPVPTRHWLRNEFYLWAIEILSTSQIDQYINKRLAIQMLSDHKEGKADHSRKLWTILCFALWHQIYIEKQALHDLNNVTISKIS</sequence>
<evidence type="ECO:0000256" key="1">
    <source>
        <dbReference type="ARBA" id="ARBA00005187"/>
    </source>
</evidence>
<feature type="binding site" evidence="10">
    <location>
        <position position="285"/>
    </location>
    <ligand>
        <name>ATP</name>
        <dbReference type="ChEBI" id="CHEBI:30616"/>
    </ligand>
</feature>
<dbReference type="EC" id="6.3.5.4" evidence="3"/>
<dbReference type="GO" id="GO:0005829">
    <property type="term" value="C:cytosol"/>
    <property type="evidence" value="ECO:0007669"/>
    <property type="project" value="TreeGrafter"/>
</dbReference>
<dbReference type="SUPFAM" id="SSF52402">
    <property type="entry name" value="Adenine nucleotide alpha hydrolases-like"/>
    <property type="match status" value="1"/>
</dbReference>
<keyword evidence="6 9" id="KW-0061">Asparagine biosynthesis</keyword>
<proteinExistence type="inferred from homology"/>
<dbReference type="InterPro" id="IPR014729">
    <property type="entry name" value="Rossmann-like_a/b/a_fold"/>
</dbReference>
<evidence type="ECO:0000256" key="6">
    <source>
        <dbReference type="ARBA" id="ARBA00022888"/>
    </source>
</evidence>
<dbReference type="PIRSF" id="PIRSF001589">
    <property type="entry name" value="Asn_synthetase_glu-h"/>
    <property type="match status" value="1"/>
</dbReference>
<dbReference type="Pfam" id="PF00733">
    <property type="entry name" value="Asn_synthase"/>
    <property type="match status" value="1"/>
</dbReference>
<name>A0A1I3LND0_9BACL</name>
<evidence type="ECO:0000256" key="4">
    <source>
        <dbReference type="ARBA" id="ARBA00022741"/>
    </source>
</evidence>
<dbReference type="InterPro" id="IPR006426">
    <property type="entry name" value="Asn_synth_AEB"/>
</dbReference>
<feature type="binding site" evidence="10">
    <location>
        <position position="99"/>
    </location>
    <ligand>
        <name>L-glutamine</name>
        <dbReference type="ChEBI" id="CHEBI:58359"/>
    </ligand>
</feature>
<dbReference type="Gene3D" id="3.60.20.10">
    <property type="entry name" value="Glutamine Phosphoribosylpyrophosphate, subunit 1, domain 1"/>
    <property type="match status" value="1"/>
</dbReference>
<evidence type="ECO:0000256" key="11">
    <source>
        <dbReference type="PIRSR" id="PIRSR001589-3"/>
    </source>
</evidence>
<comment type="catalytic activity">
    <reaction evidence="8">
        <text>L-aspartate + L-glutamine + ATP + H2O = L-asparagine + L-glutamate + AMP + diphosphate + H(+)</text>
        <dbReference type="Rhea" id="RHEA:12228"/>
        <dbReference type="ChEBI" id="CHEBI:15377"/>
        <dbReference type="ChEBI" id="CHEBI:15378"/>
        <dbReference type="ChEBI" id="CHEBI:29985"/>
        <dbReference type="ChEBI" id="CHEBI:29991"/>
        <dbReference type="ChEBI" id="CHEBI:30616"/>
        <dbReference type="ChEBI" id="CHEBI:33019"/>
        <dbReference type="ChEBI" id="CHEBI:58048"/>
        <dbReference type="ChEBI" id="CHEBI:58359"/>
        <dbReference type="ChEBI" id="CHEBI:456215"/>
        <dbReference type="EC" id="6.3.5.4"/>
    </reaction>
</comment>
<dbReference type="InterPro" id="IPR033738">
    <property type="entry name" value="AsnB_N"/>
</dbReference>
<dbReference type="GO" id="GO:0004066">
    <property type="term" value="F:asparagine synthase (glutamine-hydrolyzing) activity"/>
    <property type="evidence" value="ECO:0007669"/>
    <property type="project" value="UniProtKB-EC"/>
</dbReference>
<keyword evidence="9" id="KW-0028">Amino-acid biosynthesis</keyword>
<dbReference type="PANTHER" id="PTHR43284:SF1">
    <property type="entry name" value="ASPARAGINE SYNTHETASE"/>
    <property type="match status" value="1"/>
</dbReference>
<dbReference type="STRING" id="46223.SAMN05421852_102264"/>
<evidence type="ECO:0000256" key="2">
    <source>
        <dbReference type="ARBA" id="ARBA00005752"/>
    </source>
</evidence>
<evidence type="ECO:0000313" key="13">
    <source>
        <dbReference type="EMBL" id="SFI86268.1"/>
    </source>
</evidence>
<dbReference type="GO" id="GO:0006529">
    <property type="term" value="P:asparagine biosynthetic process"/>
    <property type="evidence" value="ECO:0007669"/>
    <property type="project" value="UniProtKB-KW"/>
</dbReference>
<evidence type="ECO:0000256" key="8">
    <source>
        <dbReference type="ARBA" id="ARBA00048741"/>
    </source>
</evidence>
<dbReference type="Pfam" id="PF13537">
    <property type="entry name" value="GATase_7"/>
    <property type="match status" value="1"/>
</dbReference>
<dbReference type="NCBIfam" id="TIGR01536">
    <property type="entry name" value="asn_synth_AEB"/>
    <property type="match status" value="1"/>
</dbReference>
<dbReference type="GO" id="GO:0005524">
    <property type="term" value="F:ATP binding"/>
    <property type="evidence" value="ECO:0007669"/>
    <property type="project" value="UniProtKB-KW"/>
</dbReference>
<dbReference type="RefSeq" id="WP_093228087.1">
    <property type="nucleotide sequence ID" value="NZ_FORR01000002.1"/>
</dbReference>
<dbReference type="OrthoDB" id="9763290at2"/>
<feature type="active site" description="For GATase activity" evidence="9">
    <location>
        <position position="2"/>
    </location>
</feature>
<evidence type="ECO:0000256" key="7">
    <source>
        <dbReference type="ARBA" id="ARBA00022962"/>
    </source>
</evidence>
<feature type="domain" description="Glutamine amidotransferase type-2" evidence="12">
    <location>
        <begin position="2"/>
        <end position="212"/>
    </location>
</feature>
<evidence type="ECO:0000313" key="14">
    <source>
        <dbReference type="Proteomes" id="UP000199545"/>
    </source>
</evidence>
<dbReference type="AlphaFoldDB" id="A0A1I3LND0"/>
<dbReference type="SUPFAM" id="SSF56235">
    <property type="entry name" value="N-terminal nucleophile aminohydrolases (Ntn hydrolases)"/>
    <property type="match status" value="1"/>
</dbReference>
<evidence type="ECO:0000256" key="3">
    <source>
        <dbReference type="ARBA" id="ARBA00012737"/>
    </source>
</evidence>
<feature type="binding site" evidence="10">
    <location>
        <begin position="357"/>
        <end position="358"/>
    </location>
    <ligand>
        <name>ATP</name>
        <dbReference type="ChEBI" id="CHEBI:30616"/>
    </ligand>
</feature>
<evidence type="ECO:0000256" key="9">
    <source>
        <dbReference type="PIRSR" id="PIRSR001589-1"/>
    </source>
</evidence>
<gene>
    <name evidence="13" type="ORF">SAMN05421852_102264</name>
</gene>
<dbReference type="PANTHER" id="PTHR43284">
    <property type="entry name" value="ASPARAGINE SYNTHETASE (GLUTAMINE-HYDROLYZING)"/>
    <property type="match status" value="1"/>
</dbReference>
<dbReference type="Proteomes" id="UP000199545">
    <property type="component" value="Unassembled WGS sequence"/>
</dbReference>